<dbReference type="PANTHER" id="PTHR48071:SF18">
    <property type="entry name" value="DELETED IN MALIGNANT BRAIN TUMORS 1 PROTEIN-RELATED"/>
    <property type="match status" value="1"/>
</dbReference>
<dbReference type="GeneID" id="119731917"/>
<dbReference type="PROSITE" id="PS50287">
    <property type="entry name" value="SRCR_2"/>
    <property type="match status" value="2"/>
</dbReference>
<name>A0A914AB64_PATMI</name>
<evidence type="ECO:0000313" key="10">
    <source>
        <dbReference type="Proteomes" id="UP000887568"/>
    </source>
</evidence>
<dbReference type="PROSITE" id="PS00420">
    <property type="entry name" value="SRCR_1"/>
    <property type="match status" value="2"/>
</dbReference>
<sequence length="307" mass="32051">MMRLVNGASTTAGRLEVYFNGQWGTVCDDGWSLDEATVVCRQLGLGDAQEATHNASFGPGTGDILLGNVSCSGNEDTLMDCSHPPVGTHHCTHMEDAGVICRAQASIRLSGGAVDHEGRVELFYNSVWGTVCHGGWDLNDAKVACRQLGFPGALSYTTHAAYGGGTGLVLLNNVACVGNEADLWSCGHAGVGSFWCGHGSDAGVVCSPSDIEDPEVSCPNSVPSQDTDLGMSSAVVTWTPMPSATDNVDNFTINDITCQDEAGNVVESDGTYSLGTTTVTCLVFDSAHNKGSCKFVIHVVGEFCSNI</sequence>
<evidence type="ECO:0008006" key="11">
    <source>
        <dbReference type="Google" id="ProtNLM"/>
    </source>
</evidence>
<reference evidence="9" key="1">
    <citation type="submission" date="2022-11" db="UniProtKB">
        <authorList>
            <consortium name="EnsemblMetazoa"/>
        </authorList>
    </citation>
    <scope>IDENTIFICATION</scope>
</reference>
<dbReference type="FunFam" id="3.10.250.10:FF:000001">
    <property type="entry name" value="Lysyl oxidase 4 isoform X1"/>
    <property type="match status" value="1"/>
</dbReference>
<dbReference type="InterPro" id="IPR003410">
    <property type="entry name" value="HYR_dom"/>
</dbReference>
<dbReference type="PANTHER" id="PTHR48071">
    <property type="entry name" value="SRCR DOMAIN-CONTAINING PROTEIN"/>
    <property type="match status" value="1"/>
</dbReference>
<dbReference type="SMART" id="SM00202">
    <property type="entry name" value="SR"/>
    <property type="match status" value="2"/>
</dbReference>
<dbReference type="Gene3D" id="3.10.250.10">
    <property type="entry name" value="SRCR-like domain"/>
    <property type="match status" value="2"/>
</dbReference>
<evidence type="ECO:0000256" key="4">
    <source>
        <dbReference type="ARBA" id="ARBA00023170"/>
    </source>
</evidence>
<organism evidence="9 10">
    <name type="scientific">Patiria miniata</name>
    <name type="common">Bat star</name>
    <name type="synonym">Asterina miniata</name>
    <dbReference type="NCBI Taxonomy" id="46514"/>
    <lineage>
        <taxon>Eukaryota</taxon>
        <taxon>Metazoa</taxon>
        <taxon>Echinodermata</taxon>
        <taxon>Eleutherozoa</taxon>
        <taxon>Asterozoa</taxon>
        <taxon>Asteroidea</taxon>
        <taxon>Valvatacea</taxon>
        <taxon>Valvatida</taxon>
        <taxon>Asterinidae</taxon>
        <taxon>Patiria</taxon>
    </lineage>
</organism>
<feature type="disulfide bond" evidence="6">
    <location>
        <begin position="176"/>
        <end position="186"/>
    </location>
</feature>
<feature type="domain" description="SRCR" evidence="7">
    <location>
        <begin position="107"/>
        <end position="207"/>
    </location>
</feature>
<feature type="domain" description="HYR" evidence="8">
    <location>
        <begin position="209"/>
        <end position="301"/>
    </location>
</feature>
<dbReference type="OrthoDB" id="536948at2759"/>
<dbReference type="EnsemblMetazoa" id="XM_038205202.1">
    <property type="protein sequence ID" value="XP_038061130.1"/>
    <property type="gene ID" value="LOC119731917"/>
</dbReference>
<keyword evidence="3 6" id="KW-1015">Disulfide bond</keyword>
<dbReference type="InterPro" id="IPR001190">
    <property type="entry name" value="SRCR"/>
</dbReference>
<feature type="disulfide bond" evidence="6">
    <location>
        <begin position="71"/>
        <end position="81"/>
    </location>
</feature>
<dbReference type="FunFam" id="3.10.250.10:FF:000007">
    <property type="entry name" value="Soluble scavenger receptor cysteine-rich domain-containing protein SSC5D"/>
    <property type="match status" value="1"/>
</dbReference>
<dbReference type="AlphaFoldDB" id="A0A914AB64"/>
<feature type="disulfide bond" evidence="6">
    <location>
        <begin position="132"/>
        <end position="196"/>
    </location>
</feature>
<evidence type="ECO:0000256" key="2">
    <source>
        <dbReference type="ARBA" id="ARBA00022737"/>
    </source>
</evidence>
<evidence type="ECO:0000313" key="9">
    <source>
        <dbReference type="EnsemblMetazoa" id="XP_038061130.1"/>
    </source>
</evidence>
<feature type="disulfide bond" evidence="6">
    <location>
        <begin position="145"/>
        <end position="206"/>
    </location>
</feature>
<dbReference type="RefSeq" id="XP_038061130.1">
    <property type="nucleotide sequence ID" value="XM_038205202.1"/>
</dbReference>
<evidence type="ECO:0000256" key="3">
    <source>
        <dbReference type="ARBA" id="ARBA00023157"/>
    </source>
</evidence>
<evidence type="ECO:0000256" key="6">
    <source>
        <dbReference type="PROSITE-ProRule" id="PRU00196"/>
    </source>
</evidence>
<dbReference type="Pfam" id="PF00530">
    <property type="entry name" value="SRCR"/>
    <property type="match status" value="2"/>
</dbReference>
<evidence type="ECO:0000259" key="7">
    <source>
        <dbReference type="PROSITE" id="PS50287"/>
    </source>
</evidence>
<evidence type="ECO:0000259" key="8">
    <source>
        <dbReference type="PROSITE" id="PS50825"/>
    </source>
</evidence>
<feature type="disulfide bond" evidence="6">
    <location>
        <begin position="27"/>
        <end position="91"/>
    </location>
</feature>
<dbReference type="InterPro" id="IPR036772">
    <property type="entry name" value="SRCR-like_dom_sf"/>
</dbReference>
<keyword evidence="2" id="KW-0677">Repeat</keyword>
<keyword evidence="1" id="KW-0732">Signal</keyword>
<dbReference type="Pfam" id="PF02494">
    <property type="entry name" value="HYR"/>
    <property type="match status" value="1"/>
</dbReference>
<dbReference type="OMA" id="CKGDEFF"/>
<evidence type="ECO:0000256" key="5">
    <source>
        <dbReference type="ARBA" id="ARBA00023180"/>
    </source>
</evidence>
<dbReference type="GO" id="GO:0016020">
    <property type="term" value="C:membrane"/>
    <property type="evidence" value="ECO:0007669"/>
    <property type="project" value="InterPro"/>
</dbReference>
<dbReference type="SUPFAM" id="SSF56487">
    <property type="entry name" value="SRCR-like"/>
    <property type="match status" value="2"/>
</dbReference>
<feature type="domain" description="SRCR" evidence="7">
    <location>
        <begin position="2"/>
        <end position="102"/>
    </location>
</feature>
<keyword evidence="10" id="KW-1185">Reference proteome</keyword>
<protein>
    <recommendedName>
        <fullName evidence="11">Deleted in malignant brain tumors 1 protein-like</fullName>
    </recommendedName>
</protein>
<feature type="disulfide bond" evidence="6">
    <location>
        <begin position="40"/>
        <end position="101"/>
    </location>
</feature>
<keyword evidence="5" id="KW-0325">Glycoprotein</keyword>
<evidence type="ECO:0000256" key="1">
    <source>
        <dbReference type="ARBA" id="ARBA00022729"/>
    </source>
</evidence>
<accession>A0A914AB64</accession>
<dbReference type="Proteomes" id="UP000887568">
    <property type="component" value="Unplaced"/>
</dbReference>
<dbReference type="PRINTS" id="PR00258">
    <property type="entry name" value="SPERACTRCPTR"/>
</dbReference>
<proteinExistence type="predicted"/>
<dbReference type="PROSITE" id="PS50825">
    <property type="entry name" value="HYR"/>
    <property type="match status" value="1"/>
</dbReference>
<keyword evidence="4" id="KW-0675">Receptor</keyword>